<dbReference type="Pfam" id="PF01127">
    <property type="entry name" value="Sdh_cyt"/>
    <property type="match status" value="1"/>
</dbReference>
<comment type="cofactor">
    <cofactor evidence="1">
        <name>heme</name>
        <dbReference type="ChEBI" id="CHEBI:30413"/>
    </cofactor>
</comment>
<evidence type="ECO:0000256" key="13">
    <source>
        <dbReference type="SAM" id="Phobius"/>
    </source>
</evidence>
<comment type="similarity">
    <text evidence="4">Belongs to the cytochrome b560 family.</text>
</comment>
<evidence type="ECO:0000313" key="15">
    <source>
        <dbReference type="Proteomes" id="UP001564408"/>
    </source>
</evidence>
<dbReference type="Proteomes" id="UP001564408">
    <property type="component" value="Unassembled WGS sequence"/>
</dbReference>
<evidence type="ECO:0000256" key="9">
    <source>
        <dbReference type="ARBA" id="ARBA00022989"/>
    </source>
</evidence>
<evidence type="ECO:0000256" key="3">
    <source>
        <dbReference type="ARBA" id="ARBA00004370"/>
    </source>
</evidence>
<keyword evidence="7 13" id="KW-0812">Transmembrane</keyword>
<evidence type="ECO:0000256" key="2">
    <source>
        <dbReference type="ARBA" id="ARBA00004050"/>
    </source>
</evidence>
<dbReference type="RefSeq" id="WP_369667227.1">
    <property type="nucleotide sequence ID" value="NZ_JBDKXB010000012.1"/>
</dbReference>
<keyword evidence="10" id="KW-0408">Iron</keyword>
<reference evidence="14 15" key="1">
    <citation type="submission" date="2024-05" db="EMBL/GenBank/DDBJ databases">
        <title>Genome Sequence and Characterization of the New Strain Purple Sulfur Bacterium of Genus Thioalkalicoccus.</title>
        <authorList>
            <person name="Bryantseva I.A."/>
            <person name="Kyndt J.A."/>
            <person name="Imhoff J.F."/>
        </authorList>
    </citation>
    <scope>NUCLEOTIDE SEQUENCE [LARGE SCALE GENOMIC DNA]</scope>
    <source>
        <strain evidence="14 15">Um2</strain>
    </source>
</reference>
<comment type="subunit">
    <text evidence="12">Part of an enzyme complex containing four subunits: a flavoprotein, an iron-sulfur protein, plus two membrane-anchoring proteins, SdhC and SdhD. The complex can form homotrimers.</text>
</comment>
<evidence type="ECO:0000256" key="4">
    <source>
        <dbReference type="ARBA" id="ARBA00007244"/>
    </source>
</evidence>
<sequence>MSANRPVFLELTRIKLPATGIASILHRISGLLLVVTIPVAASLLGLSLSGPEGFALVADWLGHWFATLVLFVLAWSLFHHLLAGIRHLVLDLGLGLERAAARQSAWTVIAAALALVVIGGIAL</sequence>
<evidence type="ECO:0000256" key="8">
    <source>
        <dbReference type="ARBA" id="ARBA00022723"/>
    </source>
</evidence>
<keyword evidence="6" id="KW-0349">Heme</keyword>
<protein>
    <recommendedName>
        <fullName evidence="5">Succinate dehydrogenase cytochrome b556 subunit</fullName>
    </recommendedName>
</protein>
<dbReference type="CDD" id="cd03499">
    <property type="entry name" value="SQR_TypeC_SdhC"/>
    <property type="match status" value="1"/>
</dbReference>
<feature type="transmembrane region" description="Helical" evidence="13">
    <location>
        <begin position="21"/>
        <end position="44"/>
    </location>
</feature>
<dbReference type="PANTHER" id="PTHR10978:SF5">
    <property type="entry name" value="SUCCINATE DEHYDROGENASE CYTOCHROME B560 SUBUNIT, MITOCHONDRIAL"/>
    <property type="match status" value="1"/>
</dbReference>
<proteinExistence type="inferred from homology"/>
<evidence type="ECO:0000256" key="11">
    <source>
        <dbReference type="ARBA" id="ARBA00023136"/>
    </source>
</evidence>
<evidence type="ECO:0000313" key="14">
    <source>
        <dbReference type="EMBL" id="MEY6432841.1"/>
    </source>
</evidence>
<keyword evidence="9 13" id="KW-1133">Transmembrane helix</keyword>
<accession>A0ABV4BEE1</accession>
<dbReference type="Gene3D" id="1.20.1300.10">
    <property type="entry name" value="Fumarate reductase/succinate dehydrogenase, transmembrane subunit"/>
    <property type="match status" value="1"/>
</dbReference>
<organism evidence="14 15">
    <name type="scientific">Thioalkalicoccus limnaeus</name>
    <dbReference type="NCBI Taxonomy" id="120681"/>
    <lineage>
        <taxon>Bacteria</taxon>
        <taxon>Pseudomonadati</taxon>
        <taxon>Pseudomonadota</taxon>
        <taxon>Gammaproteobacteria</taxon>
        <taxon>Chromatiales</taxon>
        <taxon>Chromatiaceae</taxon>
        <taxon>Thioalkalicoccus</taxon>
    </lineage>
</organism>
<dbReference type="InterPro" id="IPR034804">
    <property type="entry name" value="SQR/QFR_C/D"/>
</dbReference>
<comment type="function">
    <text evidence="2">Membrane-anchoring subunit of succinate dehydrogenase (SDH).</text>
</comment>
<gene>
    <name evidence="14" type="primary">sdhC</name>
    <name evidence="14" type="ORF">ABC977_10520</name>
</gene>
<dbReference type="InterPro" id="IPR014314">
    <property type="entry name" value="Succ_DH_cytb556"/>
</dbReference>
<keyword evidence="8" id="KW-0479">Metal-binding</keyword>
<evidence type="ECO:0000256" key="1">
    <source>
        <dbReference type="ARBA" id="ARBA00001971"/>
    </source>
</evidence>
<dbReference type="SUPFAM" id="SSF81343">
    <property type="entry name" value="Fumarate reductase respiratory complex transmembrane subunits"/>
    <property type="match status" value="1"/>
</dbReference>
<dbReference type="PIRSF" id="PIRSF000178">
    <property type="entry name" value="SDH_cyt_b560"/>
    <property type="match status" value="1"/>
</dbReference>
<dbReference type="InterPro" id="IPR000701">
    <property type="entry name" value="SuccDH_FuR_B_TM-su"/>
</dbReference>
<evidence type="ECO:0000256" key="6">
    <source>
        <dbReference type="ARBA" id="ARBA00022617"/>
    </source>
</evidence>
<dbReference type="PANTHER" id="PTHR10978">
    <property type="entry name" value="SUCCINATE DEHYDROGENASE CYTOCHROME B560 SUBUNIT"/>
    <property type="match status" value="1"/>
</dbReference>
<dbReference type="EMBL" id="JBDKXB010000012">
    <property type="protein sequence ID" value="MEY6432841.1"/>
    <property type="molecule type" value="Genomic_DNA"/>
</dbReference>
<keyword evidence="11 13" id="KW-0472">Membrane</keyword>
<comment type="subcellular location">
    <subcellularLocation>
        <location evidence="3">Membrane</location>
    </subcellularLocation>
</comment>
<evidence type="ECO:0000256" key="12">
    <source>
        <dbReference type="ARBA" id="ARBA00025912"/>
    </source>
</evidence>
<keyword evidence="15" id="KW-1185">Reference proteome</keyword>
<evidence type="ECO:0000256" key="7">
    <source>
        <dbReference type="ARBA" id="ARBA00022692"/>
    </source>
</evidence>
<comment type="caution">
    <text evidence="14">The sequence shown here is derived from an EMBL/GenBank/DDBJ whole genome shotgun (WGS) entry which is preliminary data.</text>
</comment>
<evidence type="ECO:0000256" key="10">
    <source>
        <dbReference type="ARBA" id="ARBA00023004"/>
    </source>
</evidence>
<feature type="transmembrane region" description="Helical" evidence="13">
    <location>
        <begin position="64"/>
        <end position="83"/>
    </location>
</feature>
<evidence type="ECO:0000256" key="5">
    <source>
        <dbReference type="ARBA" id="ARBA00020076"/>
    </source>
</evidence>
<name>A0ABV4BEE1_9GAMM</name>
<feature type="transmembrane region" description="Helical" evidence="13">
    <location>
        <begin position="104"/>
        <end position="122"/>
    </location>
</feature>
<dbReference type="NCBIfam" id="TIGR02970">
    <property type="entry name" value="succ_dehyd_cytB"/>
    <property type="match status" value="1"/>
</dbReference>